<keyword evidence="3" id="KW-0328">Glycosyltransferase</keyword>
<accession>A0ABV7PUT6</accession>
<keyword evidence="3" id="KW-0808">Transferase</keyword>
<gene>
    <name evidence="3" type="ORF">ACFO8M_07090</name>
</gene>
<comment type="caution">
    <text evidence="3">The sequence shown here is derived from an EMBL/GenBank/DDBJ whole genome shotgun (WGS) entry which is preliminary data.</text>
</comment>
<feature type="coiled-coil region" evidence="1">
    <location>
        <begin position="484"/>
        <end position="532"/>
    </location>
</feature>
<dbReference type="InterPro" id="IPR029044">
    <property type="entry name" value="Nucleotide-diphossugar_trans"/>
</dbReference>
<feature type="domain" description="Glycosyltransferase 2-like" evidence="2">
    <location>
        <begin position="37"/>
        <end position="158"/>
    </location>
</feature>
<dbReference type="Proteomes" id="UP001595712">
    <property type="component" value="Unassembled WGS sequence"/>
</dbReference>
<dbReference type="Pfam" id="PF00535">
    <property type="entry name" value="Glycos_transf_2"/>
    <property type="match status" value="1"/>
</dbReference>
<dbReference type="EMBL" id="JBHRWO010000007">
    <property type="protein sequence ID" value="MFC3492245.1"/>
    <property type="molecule type" value="Genomic_DNA"/>
</dbReference>
<dbReference type="InterPro" id="IPR001173">
    <property type="entry name" value="Glyco_trans_2-like"/>
</dbReference>
<sequence length="567" mass="62744">MTYPANGVEPQPRLFRNDHGSLTVPRVGEWEPAMSVSVVIPALGGQDKLDLVLAALSEQTYPANLLEAIVVDDGSEPPLTLPEHRPERTRIIRTPDGQWGISGAVNTGIEAAEGDIILRVDSDTLLSRVHVESHARWHHQADYLMVLATIFYVTDPEVARLTPADVVAANAAGKLGQRFANCRVEENWGAERIRSSDWLTQLDARAYSVANGPSVSFRKAFWKEVGGLREDLLLGEDTELGYRFAQYGGVIVPDRGATAWHLGATTAMTRPLDADRARMPGLANAIPLHRHLRKSPGHIWEIPLVEVMVDADGASHEEVCATVDSLLADRDADLAVTVTGPWTIANSGRYPALDDPDADARLPQRYFAGDPRVSFTGPVGGRFPTAPFRLTFRAGIKTVPGAVTQLVELAETRQVGLVEIVITGGEDEFQVALERTAALSRARRLRRPDESILDAVDAMWGIWFASGDDWFQMPGAPDVADRKAAQAVSEVERLRLRLAAAEREIARQRERAEKWKEKSQNLQKMVTQWKELAETWRGRVRSSGRYPFLRGPVRRVAKRVRAKLRTI</sequence>
<name>A0ABV7PUT6_9ACTN</name>
<keyword evidence="4" id="KW-1185">Reference proteome</keyword>
<organism evidence="3 4">
    <name type="scientific">Glycomyces rhizosphaerae</name>
    <dbReference type="NCBI Taxonomy" id="2054422"/>
    <lineage>
        <taxon>Bacteria</taxon>
        <taxon>Bacillati</taxon>
        <taxon>Actinomycetota</taxon>
        <taxon>Actinomycetes</taxon>
        <taxon>Glycomycetales</taxon>
        <taxon>Glycomycetaceae</taxon>
        <taxon>Glycomyces</taxon>
    </lineage>
</organism>
<evidence type="ECO:0000313" key="4">
    <source>
        <dbReference type="Proteomes" id="UP001595712"/>
    </source>
</evidence>
<evidence type="ECO:0000313" key="3">
    <source>
        <dbReference type="EMBL" id="MFC3492245.1"/>
    </source>
</evidence>
<protein>
    <submittedName>
        <fullName evidence="3">Glycosyltransferase</fullName>
        <ecNumber evidence="3">2.4.-.-</ecNumber>
    </submittedName>
</protein>
<dbReference type="InterPro" id="IPR050834">
    <property type="entry name" value="Glycosyltransf_2"/>
</dbReference>
<dbReference type="PANTHER" id="PTHR43685">
    <property type="entry name" value="GLYCOSYLTRANSFERASE"/>
    <property type="match status" value="1"/>
</dbReference>
<keyword evidence="1" id="KW-0175">Coiled coil</keyword>
<evidence type="ECO:0000259" key="2">
    <source>
        <dbReference type="Pfam" id="PF00535"/>
    </source>
</evidence>
<dbReference type="GO" id="GO:0016757">
    <property type="term" value="F:glycosyltransferase activity"/>
    <property type="evidence" value="ECO:0007669"/>
    <property type="project" value="UniProtKB-KW"/>
</dbReference>
<dbReference type="PANTHER" id="PTHR43685:SF3">
    <property type="entry name" value="SLR2126 PROTEIN"/>
    <property type="match status" value="1"/>
</dbReference>
<dbReference type="SUPFAM" id="SSF53448">
    <property type="entry name" value="Nucleotide-diphospho-sugar transferases"/>
    <property type="match status" value="1"/>
</dbReference>
<proteinExistence type="predicted"/>
<evidence type="ECO:0000256" key="1">
    <source>
        <dbReference type="SAM" id="Coils"/>
    </source>
</evidence>
<reference evidence="4" key="1">
    <citation type="journal article" date="2019" name="Int. J. Syst. Evol. Microbiol.">
        <title>The Global Catalogue of Microorganisms (GCM) 10K type strain sequencing project: providing services to taxonomists for standard genome sequencing and annotation.</title>
        <authorList>
            <consortium name="The Broad Institute Genomics Platform"/>
            <consortium name="The Broad Institute Genome Sequencing Center for Infectious Disease"/>
            <person name="Wu L."/>
            <person name="Ma J."/>
        </authorList>
    </citation>
    <scope>NUCLEOTIDE SEQUENCE [LARGE SCALE GENOMIC DNA]</scope>
    <source>
        <strain evidence="4">CGMCC 4.7396</strain>
    </source>
</reference>
<dbReference type="EC" id="2.4.-.-" evidence="3"/>
<dbReference type="RefSeq" id="WP_387972523.1">
    <property type="nucleotide sequence ID" value="NZ_JBHRWO010000007.1"/>
</dbReference>
<dbReference type="Gene3D" id="3.90.550.10">
    <property type="entry name" value="Spore Coat Polysaccharide Biosynthesis Protein SpsA, Chain A"/>
    <property type="match status" value="1"/>
</dbReference>